<organism evidence="1 2">
    <name type="scientific">Entomomonas moraniae</name>
    <dbReference type="NCBI Taxonomy" id="2213226"/>
    <lineage>
        <taxon>Bacteria</taxon>
        <taxon>Pseudomonadati</taxon>
        <taxon>Pseudomonadota</taxon>
        <taxon>Gammaproteobacteria</taxon>
        <taxon>Pseudomonadales</taxon>
        <taxon>Pseudomonadaceae</taxon>
        <taxon>Entomomonas</taxon>
    </lineage>
</organism>
<protein>
    <submittedName>
        <fullName evidence="1">Uncharacterized protein</fullName>
    </submittedName>
</protein>
<reference evidence="2" key="1">
    <citation type="submission" date="2018-06" db="EMBL/GenBank/DDBJ databases">
        <title>Complete genome of Pseudomonas insecticola strain QZS01.</title>
        <authorList>
            <person name="Wang J."/>
            <person name="Su Q."/>
        </authorList>
    </citation>
    <scope>NUCLEOTIDE SEQUENCE [LARGE SCALE GENOMIC DNA]</scope>
    <source>
        <strain evidence="2">QZS01</strain>
    </source>
</reference>
<dbReference type="KEGG" id="emo:DM558_14935"/>
<gene>
    <name evidence="1" type="ORF">DM558_14935</name>
</gene>
<sequence length="467" mass="54344">MGLRYFLAYVTTLCCLSISCYGELLPEVKEKLLVKLPDNLSQNAFVGLLAIESPVDRNPMEIGKQFIIKRVNAQHLAMEKRDINILKSTEKLFSGFSEERILGFDDYQSYFFPCKSFIEKNCISNIMAEKIKTKAFIRHNLLLVRYKVYLKLPIYESVDDDTVGLIGSNYIRLLHLHLKDITYTIADNRVDEGLENLQLELDFAKKALTQNKNITLGDYVIFSQGLRKIYYLISELLDIPLLASQLDNPKLVKLLESFTELEQQSLVRAFDGYRDQELRMLYLYPERWKDNVLNKVTIFEGLSIIAKQDSAFDTDETMNLFYNEMNTFSEESKQLLINASTNDQQVLSPVFKDTTLSLKALSDVYGMENIGGRYYVQAKMNQMHDWRLSQYDLVGYLSLVQLKLKIKQAHINKEEVSNFLKQLNSKASHPYSKQPAVWDEKTQTLSYKWLDQYFSKDNPTMRVYLRF</sequence>
<dbReference type="PROSITE" id="PS51257">
    <property type="entry name" value="PROKAR_LIPOPROTEIN"/>
    <property type="match status" value="1"/>
</dbReference>
<dbReference type="AlphaFoldDB" id="A0A3Q9JL15"/>
<proteinExistence type="predicted"/>
<dbReference type="EMBL" id="CP029822">
    <property type="protein sequence ID" value="AZS51984.1"/>
    <property type="molecule type" value="Genomic_DNA"/>
</dbReference>
<evidence type="ECO:0000313" key="1">
    <source>
        <dbReference type="EMBL" id="AZS51984.1"/>
    </source>
</evidence>
<keyword evidence="2" id="KW-1185">Reference proteome</keyword>
<name>A0A3Q9JL15_9GAMM</name>
<evidence type="ECO:0000313" key="2">
    <source>
        <dbReference type="Proteomes" id="UP000273143"/>
    </source>
</evidence>
<dbReference type="Proteomes" id="UP000273143">
    <property type="component" value="Chromosome"/>
</dbReference>
<dbReference type="RefSeq" id="WP_127164643.1">
    <property type="nucleotide sequence ID" value="NZ_CP029822.1"/>
</dbReference>
<accession>A0A3Q9JL15</accession>